<dbReference type="PANTHER" id="PTHR43434:SF24">
    <property type="entry name" value="HYDROLASE-RELATED"/>
    <property type="match status" value="1"/>
</dbReference>
<organism evidence="3">
    <name type="scientific">Pseudomonas marincola</name>
    <dbReference type="NCBI Taxonomy" id="437900"/>
    <lineage>
        <taxon>Bacteria</taxon>
        <taxon>Pseudomonadati</taxon>
        <taxon>Pseudomonadota</taxon>
        <taxon>Gammaproteobacteria</taxon>
        <taxon>Pseudomonadales</taxon>
        <taxon>Pseudomonadaceae</taxon>
        <taxon>Pseudomonas</taxon>
    </lineage>
</organism>
<dbReference type="NCBIfam" id="TIGR01549">
    <property type="entry name" value="HAD-SF-IA-v1"/>
    <property type="match status" value="1"/>
</dbReference>
<name>A0A1I7BC26_9PSED</name>
<dbReference type="SUPFAM" id="SSF56784">
    <property type="entry name" value="HAD-like"/>
    <property type="match status" value="1"/>
</dbReference>
<proteinExistence type="predicted"/>
<dbReference type="InterPro" id="IPR041492">
    <property type="entry name" value="HAD_2"/>
</dbReference>
<dbReference type="AlphaFoldDB" id="A0A1I7BC26"/>
<dbReference type="SFLD" id="SFLDG01129">
    <property type="entry name" value="C1.5:_HAD__Beta-PGM__Phosphata"/>
    <property type="match status" value="1"/>
</dbReference>
<gene>
    <name evidence="3" type="ORF">PMYSY11_3589</name>
</gene>
<dbReference type="GO" id="GO:0046872">
    <property type="term" value="F:metal ion binding"/>
    <property type="evidence" value="ECO:0007669"/>
    <property type="project" value="UniProtKB-KW"/>
</dbReference>
<dbReference type="GO" id="GO:0006281">
    <property type="term" value="P:DNA repair"/>
    <property type="evidence" value="ECO:0007669"/>
    <property type="project" value="TreeGrafter"/>
</dbReference>
<keyword evidence="3" id="KW-0378">Hydrolase</keyword>
<dbReference type="GO" id="GO:0005829">
    <property type="term" value="C:cytosol"/>
    <property type="evidence" value="ECO:0007669"/>
    <property type="project" value="TreeGrafter"/>
</dbReference>
<dbReference type="GO" id="GO:0008967">
    <property type="term" value="F:phosphoglycolate phosphatase activity"/>
    <property type="evidence" value="ECO:0007669"/>
    <property type="project" value="TreeGrafter"/>
</dbReference>
<evidence type="ECO:0000256" key="2">
    <source>
        <dbReference type="ARBA" id="ARBA00022723"/>
    </source>
</evidence>
<evidence type="ECO:0000256" key="1">
    <source>
        <dbReference type="ARBA" id="ARBA00001946"/>
    </source>
</evidence>
<dbReference type="STRING" id="437900.GCA_001940335_03161"/>
<dbReference type="Gene3D" id="3.40.50.1000">
    <property type="entry name" value="HAD superfamily/HAD-like"/>
    <property type="match status" value="1"/>
</dbReference>
<protein>
    <submittedName>
        <fullName evidence="3">HAD family hydrolase</fullName>
    </submittedName>
</protein>
<dbReference type="SFLD" id="SFLDS00003">
    <property type="entry name" value="Haloacid_Dehalogenase"/>
    <property type="match status" value="1"/>
</dbReference>
<accession>A0A1I7BC26</accession>
<evidence type="ECO:0000313" key="3">
    <source>
        <dbReference type="EMBL" id="VEV98633.1"/>
    </source>
</evidence>
<dbReference type="Pfam" id="PF13419">
    <property type="entry name" value="HAD_2"/>
    <property type="match status" value="1"/>
</dbReference>
<dbReference type="EMBL" id="LR215729">
    <property type="protein sequence ID" value="VEV98633.1"/>
    <property type="molecule type" value="Genomic_DNA"/>
</dbReference>
<dbReference type="InterPro" id="IPR023198">
    <property type="entry name" value="PGP-like_dom2"/>
</dbReference>
<sequence>MSDYRVLIFDWDGTLADSIDRIVVSIHQASRECGLPQRDDVRVKGIIGLSLPEAAVSLYPDMTDPLHVQRFRSAYSEHYLKLEATPSPLFAGVAESLESFRAQGYQLAVATGKGRAGLERVLQGNGWENFFDVTRCGDEGSSKPHPLMIEEILAHCAAKPSEALMVGDSSFDLLMARNAGVDSVAVGYGAQPLETLREFGPVLAVEQFCELHDWLGRG</sequence>
<reference evidence="3" key="1">
    <citation type="submission" date="2019-02" db="EMBL/GenBank/DDBJ databases">
        <authorList>
            <consortium name="Genoscope - CEA"/>
            <person name="William W."/>
        </authorList>
    </citation>
    <scope>NUCLEOTIDE SEQUENCE [LARGE SCALE GENOMIC DNA]</scope>
    <source>
        <strain evidence="3">YSy11</strain>
    </source>
</reference>
<dbReference type="InterPro" id="IPR050155">
    <property type="entry name" value="HAD-like_hydrolase_sf"/>
</dbReference>
<keyword evidence="2" id="KW-0479">Metal-binding</keyword>
<dbReference type="InterPro" id="IPR023214">
    <property type="entry name" value="HAD_sf"/>
</dbReference>
<dbReference type="RefSeq" id="WP_069902167.1">
    <property type="nucleotide sequence ID" value="NZ_FPBC01000005.1"/>
</dbReference>
<dbReference type="PANTHER" id="PTHR43434">
    <property type="entry name" value="PHOSPHOGLYCOLATE PHOSPHATASE"/>
    <property type="match status" value="1"/>
</dbReference>
<dbReference type="Gene3D" id="1.10.150.240">
    <property type="entry name" value="Putative phosphatase, domain 2"/>
    <property type="match status" value="1"/>
</dbReference>
<dbReference type="InterPro" id="IPR006439">
    <property type="entry name" value="HAD-SF_hydro_IA"/>
</dbReference>
<dbReference type="InterPro" id="IPR036412">
    <property type="entry name" value="HAD-like_sf"/>
</dbReference>
<comment type="cofactor">
    <cofactor evidence="1">
        <name>Mg(2+)</name>
        <dbReference type="ChEBI" id="CHEBI:18420"/>
    </cofactor>
</comment>